<dbReference type="AlphaFoldDB" id="A0A3B0W1V1"/>
<proteinExistence type="predicted"/>
<accession>A0A3B0W1V1</accession>
<dbReference type="EMBL" id="UOFB01000405">
    <property type="protein sequence ID" value="VAW49868.1"/>
    <property type="molecule type" value="Genomic_DNA"/>
</dbReference>
<organism evidence="1">
    <name type="scientific">hydrothermal vent metagenome</name>
    <dbReference type="NCBI Taxonomy" id="652676"/>
    <lineage>
        <taxon>unclassified sequences</taxon>
        <taxon>metagenomes</taxon>
        <taxon>ecological metagenomes</taxon>
    </lineage>
</organism>
<protein>
    <recommendedName>
        <fullName evidence="2">RiboL-PSP-HEPN domain-containing protein</fullName>
    </recommendedName>
</protein>
<sequence>MNAIEAFNKQEENIGHLLRAADVYTQHVIASLKNSSVNNELISKIVNEDELSTLNYSWRFFLSEQEYEKLKEKGQTRKICEEIVLSVYTAIERYLIDKFKEYLAHSLSSQSERVYLAVEKRISYKSLKQIKDNYRDYLDIHLPSFEPEQGGFEESWFQPKTSWEGITLLSDARNEIAHEGTARSFNIFYLIDAYAPLHFATRWVSLFNINFDSMIYDGEKHRFVKEHDDRYEKIKT</sequence>
<evidence type="ECO:0008006" key="2">
    <source>
        <dbReference type="Google" id="ProtNLM"/>
    </source>
</evidence>
<name>A0A3B0W1V1_9ZZZZ</name>
<evidence type="ECO:0000313" key="1">
    <source>
        <dbReference type="EMBL" id="VAW49868.1"/>
    </source>
</evidence>
<reference evidence="1" key="1">
    <citation type="submission" date="2018-06" db="EMBL/GenBank/DDBJ databases">
        <authorList>
            <person name="Zhirakovskaya E."/>
        </authorList>
    </citation>
    <scope>NUCLEOTIDE SEQUENCE</scope>
</reference>
<gene>
    <name evidence="1" type="ORF">MNBD_GAMMA04-985</name>
</gene>